<comment type="caution">
    <text evidence="6">The sequence shown here is derived from an EMBL/GenBank/DDBJ whole genome shotgun (WGS) entry which is preliminary data.</text>
</comment>
<dbReference type="Pfam" id="PF00447">
    <property type="entry name" value="HSF_DNA-bind"/>
    <property type="match status" value="1"/>
</dbReference>
<dbReference type="InterPro" id="IPR036388">
    <property type="entry name" value="WH-like_DNA-bd_sf"/>
</dbReference>
<keyword evidence="2" id="KW-0238">DNA-binding</keyword>
<feature type="compositionally biased region" description="Basic and acidic residues" evidence="4">
    <location>
        <begin position="328"/>
        <end position="337"/>
    </location>
</feature>
<proteinExistence type="predicted"/>
<organism evidence="6 7">
    <name type="scientific">Cyclotella atomus</name>
    <dbReference type="NCBI Taxonomy" id="382360"/>
    <lineage>
        <taxon>Eukaryota</taxon>
        <taxon>Sar</taxon>
        <taxon>Stramenopiles</taxon>
        <taxon>Ochrophyta</taxon>
        <taxon>Bacillariophyta</taxon>
        <taxon>Coscinodiscophyceae</taxon>
        <taxon>Thalassiosirophycidae</taxon>
        <taxon>Stephanodiscales</taxon>
        <taxon>Stephanodiscaceae</taxon>
        <taxon>Cyclotella</taxon>
    </lineage>
</organism>
<evidence type="ECO:0000256" key="3">
    <source>
        <dbReference type="ARBA" id="ARBA00023242"/>
    </source>
</evidence>
<reference evidence="6 7" key="1">
    <citation type="submission" date="2024-10" db="EMBL/GenBank/DDBJ databases">
        <title>Updated reference genomes for cyclostephanoid diatoms.</title>
        <authorList>
            <person name="Roberts W.R."/>
            <person name="Alverson A.J."/>
        </authorList>
    </citation>
    <scope>NUCLEOTIDE SEQUENCE [LARGE SCALE GENOMIC DNA]</scope>
    <source>
        <strain evidence="6 7">AJA010-31</strain>
    </source>
</reference>
<evidence type="ECO:0000259" key="5">
    <source>
        <dbReference type="Pfam" id="PF00447"/>
    </source>
</evidence>
<keyword evidence="7" id="KW-1185">Reference proteome</keyword>
<accession>A0ABD3N513</accession>
<dbReference type="GO" id="GO:0005634">
    <property type="term" value="C:nucleus"/>
    <property type="evidence" value="ECO:0007669"/>
    <property type="project" value="UniProtKB-SubCell"/>
</dbReference>
<dbReference type="InterPro" id="IPR000232">
    <property type="entry name" value="HSF_DNA-bd"/>
</dbReference>
<evidence type="ECO:0000313" key="7">
    <source>
        <dbReference type="Proteomes" id="UP001530400"/>
    </source>
</evidence>
<name>A0ABD3N513_9STRA</name>
<dbReference type="EMBL" id="JALLPJ020001328">
    <property type="protein sequence ID" value="KAL3769657.1"/>
    <property type="molecule type" value="Genomic_DNA"/>
</dbReference>
<dbReference type="GO" id="GO:0003677">
    <property type="term" value="F:DNA binding"/>
    <property type="evidence" value="ECO:0007669"/>
    <property type="project" value="UniProtKB-KW"/>
</dbReference>
<feature type="domain" description="HSF-type DNA-binding" evidence="5">
    <location>
        <begin position="107"/>
        <end position="155"/>
    </location>
</feature>
<gene>
    <name evidence="6" type="ORF">ACHAWO_009483</name>
</gene>
<evidence type="ECO:0000256" key="1">
    <source>
        <dbReference type="ARBA" id="ARBA00004123"/>
    </source>
</evidence>
<feature type="compositionally biased region" description="Pro residues" evidence="4">
    <location>
        <begin position="254"/>
        <end position="272"/>
    </location>
</feature>
<sequence>MSSEVFPSTTPSPPPDDMFDEGVDFNDPPPPHEQAPVAHPNNPPEHPAYSTAPSVSNPNDGVPAAAQVAPTRQVAPPRHTDHTYHDYATQTPSPYEYPVTKKSTSNFPAKLHRMISEPANAQAIQWQPHGRAWKVLDKELLLEVVIPKYFVQTKYGDSKGCTKRGLTTDAIITSGKLDHCGRSYRLFVSSTNDIICPEPNFYEMDMRHRLPPSPAYPPPPAVGAAHCPYGYPGHGPPPPPANYPPYDPYGYPYPQHPQQPGQPHPMYPPPQRQDPYAYPGAAAALPQPHPAYGQAQPGYPDPHAFNMYPPPPNPNHHYPDPYPNHQQNDNHESHPGY</sequence>
<dbReference type="Gene3D" id="1.10.10.10">
    <property type="entry name" value="Winged helix-like DNA-binding domain superfamily/Winged helix DNA-binding domain"/>
    <property type="match status" value="1"/>
</dbReference>
<feature type="region of interest" description="Disordered" evidence="4">
    <location>
        <begin position="238"/>
        <end position="337"/>
    </location>
</feature>
<dbReference type="SUPFAM" id="SSF46785">
    <property type="entry name" value="Winged helix' DNA-binding domain"/>
    <property type="match status" value="1"/>
</dbReference>
<feature type="compositionally biased region" description="Low complexity" evidence="4">
    <location>
        <begin position="273"/>
        <end position="284"/>
    </location>
</feature>
<comment type="subcellular location">
    <subcellularLocation>
        <location evidence="1">Nucleus</location>
    </subcellularLocation>
</comment>
<feature type="region of interest" description="Disordered" evidence="4">
    <location>
        <begin position="1"/>
        <end position="99"/>
    </location>
</feature>
<evidence type="ECO:0000256" key="4">
    <source>
        <dbReference type="SAM" id="MobiDB-lite"/>
    </source>
</evidence>
<dbReference type="Proteomes" id="UP001530400">
    <property type="component" value="Unassembled WGS sequence"/>
</dbReference>
<dbReference type="InterPro" id="IPR036390">
    <property type="entry name" value="WH_DNA-bd_sf"/>
</dbReference>
<feature type="compositionally biased region" description="Pro residues" evidence="4">
    <location>
        <begin position="238"/>
        <end position="247"/>
    </location>
</feature>
<keyword evidence="3" id="KW-0539">Nucleus</keyword>
<evidence type="ECO:0000313" key="6">
    <source>
        <dbReference type="EMBL" id="KAL3769657.1"/>
    </source>
</evidence>
<evidence type="ECO:0000256" key="2">
    <source>
        <dbReference type="ARBA" id="ARBA00023125"/>
    </source>
</evidence>
<dbReference type="AlphaFoldDB" id="A0ABD3N513"/>
<protein>
    <recommendedName>
        <fullName evidence="5">HSF-type DNA-binding domain-containing protein</fullName>
    </recommendedName>
</protein>